<dbReference type="Pfam" id="PF12740">
    <property type="entry name" value="PETase"/>
    <property type="match status" value="1"/>
</dbReference>
<evidence type="ECO:0000259" key="1">
    <source>
        <dbReference type="Pfam" id="PF12740"/>
    </source>
</evidence>
<dbReference type="EMBL" id="CP098611">
    <property type="protein sequence ID" value="USR91912.1"/>
    <property type="molecule type" value="Genomic_DNA"/>
</dbReference>
<dbReference type="SUPFAM" id="SSF53474">
    <property type="entry name" value="alpha/beta-Hydrolases"/>
    <property type="match status" value="1"/>
</dbReference>
<dbReference type="PANTHER" id="PTHR33428">
    <property type="entry name" value="CHLOROPHYLLASE-2, CHLOROPLASTIC"/>
    <property type="match status" value="1"/>
</dbReference>
<gene>
    <name evidence="2" type="ORF">NEA10_04055</name>
</gene>
<accession>A0ABY5ASW3</accession>
<dbReference type="PANTHER" id="PTHR33428:SF14">
    <property type="entry name" value="CARBOXYLESTERASE TYPE B DOMAIN-CONTAINING PROTEIN"/>
    <property type="match status" value="1"/>
</dbReference>
<reference evidence="2" key="1">
    <citation type="submission" date="2022-06" db="EMBL/GenBank/DDBJ databases">
        <title>Genome sequence of Phormidium yuhuli AB48 isolated from an industrial photobioreactor environment.</title>
        <authorList>
            <person name="Qiu Y."/>
            <person name="Noonan A.J.C."/>
            <person name="Dofher K."/>
            <person name="Koch M."/>
            <person name="Kieft B."/>
            <person name="Lin X."/>
            <person name="Ziels R.M."/>
            <person name="Hallam S.J."/>
        </authorList>
    </citation>
    <scope>NUCLEOTIDE SEQUENCE</scope>
    <source>
        <strain evidence="2">AB48</strain>
    </source>
</reference>
<dbReference type="InterPro" id="IPR029058">
    <property type="entry name" value="AB_hydrolase_fold"/>
</dbReference>
<dbReference type="InterPro" id="IPR041127">
    <property type="entry name" value="PET_hydrolase/cutinase-like"/>
</dbReference>
<proteinExistence type="predicted"/>
<dbReference type="Proteomes" id="UP001056708">
    <property type="component" value="Chromosome"/>
</dbReference>
<dbReference type="RefSeq" id="WP_252663939.1">
    <property type="nucleotide sequence ID" value="NZ_CP098611.1"/>
</dbReference>
<organism evidence="2 3">
    <name type="scientific">Phormidium yuhuli AB48</name>
    <dbReference type="NCBI Taxonomy" id="2940671"/>
    <lineage>
        <taxon>Bacteria</taxon>
        <taxon>Bacillati</taxon>
        <taxon>Cyanobacteriota</taxon>
        <taxon>Cyanophyceae</taxon>
        <taxon>Oscillatoriophycideae</taxon>
        <taxon>Oscillatoriales</taxon>
        <taxon>Oscillatoriaceae</taxon>
        <taxon>Phormidium</taxon>
        <taxon>Phormidium yuhuli</taxon>
    </lineage>
</organism>
<dbReference type="Gene3D" id="3.40.50.1820">
    <property type="entry name" value="alpha/beta hydrolase"/>
    <property type="match status" value="1"/>
</dbReference>
<protein>
    <recommendedName>
        <fullName evidence="1">PET hydrolase/cutinase-like domain-containing protein</fullName>
    </recommendedName>
</protein>
<evidence type="ECO:0000313" key="3">
    <source>
        <dbReference type="Proteomes" id="UP001056708"/>
    </source>
</evidence>
<keyword evidence="3" id="KW-1185">Reference proteome</keyword>
<feature type="domain" description="PET hydrolase/cutinase-like" evidence="1">
    <location>
        <begin position="13"/>
        <end position="212"/>
    </location>
</feature>
<sequence length="274" mass="29669">MSPLTSQTIGGMTVTVHYPAASDGPLALAIFLKGLNVTPSHYSYYAQRLAQYGFVVAIPDPITRLPRRDELFASMGLFEDLQASLRREGSRVDSPLFQRIDSERVALLGHSQGGIVALDAVVNASAVPLMSGDYSLPSALKAAVFYGSVMSVEFTGDRPLDSHGLPVALMAGSRDSLMPAAEVQETYERLQSGPKLYLEVEGSNHYGITNVNNPPQAPLDPRLPDVAQDMALENLARWSGVFLRAWVLEDAIARGYLQQMLGITDSVVSLQGEF</sequence>
<name>A0ABY5ASW3_9CYAN</name>
<evidence type="ECO:0000313" key="2">
    <source>
        <dbReference type="EMBL" id="USR91912.1"/>
    </source>
</evidence>